<dbReference type="FunFam" id="3.40.47.10:FF:000004">
    <property type="entry name" value="3-oxoacyl-[acyl-carrier-protein] synthase 3"/>
    <property type="match status" value="1"/>
</dbReference>
<dbReference type="InterPro" id="IPR004655">
    <property type="entry name" value="FabH"/>
</dbReference>
<keyword evidence="4 12" id="KW-0444">Lipid biosynthesis</keyword>
<comment type="similarity">
    <text evidence="2 12">Belongs to the thiolase-like superfamily. FabH family.</text>
</comment>
<dbReference type="GO" id="GO:0004315">
    <property type="term" value="F:3-oxoacyl-[acyl-carrier-protein] synthase activity"/>
    <property type="evidence" value="ECO:0007669"/>
    <property type="project" value="InterPro"/>
</dbReference>
<evidence type="ECO:0000256" key="10">
    <source>
        <dbReference type="ARBA" id="ARBA00023315"/>
    </source>
</evidence>
<dbReference type="InterPro" id="IPR013751">
    <property type="entry name" value="ACP_syn_III_N"/>
</dbReference>
<evidence type="ECO:0000313" key="16">
    <source>
        <dbReference type="Proteomes" id="UP001060336"/>
    </source>
</evidence>
<evidence type="ECO:0000256" key="3">
    <source>
        <dbReference type="ARBA" id="ARBA00012333"/>
    </source>
</evidence>
<evidence type="ECO:0000259" key="13">
    <source>
        <dbReference type="Pfam" id="PF08541"/>
    </source>
</evidence>
<keyword evidence="8 12" id="KW-0275">Fatty acid biosynthesis</keyword>
<evidence type="ECO:0000256" key="6">
    <source>
        <dbReference type="ARBA" id="ARBA00022832"/>
    </source>
</evidence>
<dbReference type="Proteomes" id="UP001060336">
    <property type="component" value="Chromosome"/>
</dbReference>
<evidence type="ECO:0000256" key="2">
    <source>
        <dbReference type="ARBA" id="ARBA00008642"/>
    </source>
</evidence>
<dbReference type="Pfam" id="PF08545">
    <property type="entry name" value="ACP_syn_III"/>
    <property type="match status" value="1"/>
</dbReference>
<evidence type="ECO:0000256" key="11">
    <source>
        <dbReference type="ARBA" id="ARBA00051096"/>
    </source>
</evidence>
<dbReference type="GO" id="GO:0033818">
    <property type="term" value="F:beta-ketoacyl-acyl-carrier-protein synthase III activity"/>
    <property type="evidence" value="ECO:0007669"/>
    <property type="project" value="UniProtKB-UniRule"/>
</dbReference>
<dbReference type="PANTHER" id="PTHR43091:SF1">
    <property type="entry name" value="BETA-KETOACYL-[ACYL-CARRIER-PROTEIN] SYNTHASE III, CHLOROPLASTIC"/>
    <property type="match status" value="1"/>
</dbReference>
<gene>
    <name evidence="12" type="primary">fabH</name>
    <name evidence="15" type="ORF">NUH88_00660</name>
</gene>
<dbReference type="NCBIfam" id="NF006829">
    <property type="entry name" value="PRK09352.1"/>
    <property type="match status" value="1"/>
</dbReference>
<comment type="catalytic activity">
    <reaction evidence="11">
        <text>malonyl-[ACP] + acetyl-CoA + H(+) = 3-oxobutanoyl-[ACP] + CO2 + CoA</text>
        <dbReference type="Rhea" id="RHEA:12080"/>
        <dbReference type="Rhea" id="RHEA-COMP:9623"/>
        <dbReference type="Rhea" id="RHEA-COMP:9625"/>
        <dbReference type="ChEBI" id="CHEBI:15378"/>
        <dbReference type="ChEBI" id="CHEBI:16526"/>
        <dbReference type="ChEBI" id="CHEBI:57287"/>
        <dbReference type="ChEBI" id="CHEBI:57288"/>
        <dbReference type="ChEBI" id="CHEBI:78449"/>
        <dbReference type="ChEBI" id="CHEBI:78450"/>
        <dbReference type="EC" id="2.3.1.180"/>
    </reaction>
    <physiologicalReaction direction="left-to-right" evidence="11">
        <dbReference type="Rhea" id="RHEA:12081"/>
    </physiologicalReaction>
</comment>
<feature type="active site" evidence="12">
    <location>
        <position position="115"/>
    </location>
</feature>
<evidence type="ECO:0000259" key="14">
    <source>
        <dbReference type="Pfam" id="PF08545"/>
    </source>
</evidence>
<protein>
    <recommendedName>
        <fullName evidence="3 12">Beta-ketoacyl-[acyl-carrier-protein] synthase III</fullName>
        <shortName evidence="12">Beta-ketoacyl-ACP synthase III</shortName>
        <shortName evidence="12">KAS III</shortName>
        <ecNumber evidence="3 12">2.3.1.180</ecNumber>
    </recommendedName>
    <alternativeName>
        <fullName evidence="12">3-oxoacyl-[acyl-carrier-protein] synthase 3</fullName>
    </alternativeName>
    <alternativeName>
        <fullName evidence="12">3-oxoacyl-[acyl-carrier-protein] synthase III</fullName>
    </alternativeName>
</protein>
<evidence type="ECO:0000256" key="1">
    <source>
        <dbReference type="ARBA" id="ARBA00005194"/>
    </source>
</evidence>
<keyword evidence="5 12" id="KW-0808">Transferase</keyword>
<keyword evidence="12" id="KW-0963">Cytoplasm</keyword>
<feature type="domain" description="Beta-ketoacyl-[acyl-carrier-protein] synthase III C-terminal" evidence="13">
    <location>
        <begin position="236"/>
        <end position="325"/>
    </location>
</feature>
<keyword evidence="9 12" id="KW-0511">Multifunctional enzyme</keyword>
<dbReference type="InterPro" id="IPR013747">
    <property type="entry name" value="ACP_syn_III_C"/>
</dbReference>
<evidence type="ECO:0000256" key="7">
    <source>
        <dbReference type="ARBA" id="ARBA00023098"/>
    </source>
</evidence>
<evidence type="ECO:0000256" key="4">
    <source>
        <dbReference type="ARBA" id="ARBA00022516"/>
    </source>
</evidence>
<dbReference type="KEGG" id="naci:NUH88_00660"/>
<keyword evidence="10 12" id="KW-0012">Acyltransferase</keyword>
<dbReference type="CDD" id="cd00830">
    <property type="entry name" value="KAS_III"/>
    <property type="match status" value="1"/>
</dbReference>
<keyword evidence="16" id="KW-1185">Reference proteome</keyword>
<comment type="pathway">
    <text evidence="1 12">Lipid metabolism; fatty acid biosynthesis.</text>
</comment>
<keyword evidence="7 12" id="KW-0443">Lipid metabolism</keyword>
<sequence>MTLKKSLLVGCGSYLPQRIVTNDELAKKVDTSDEWISKRTGIRQRHVAAEGEMTSDLAVEAARRALDNAGMEIGDIDLIVVATTTPDDTFPSTATKVQAKLAMEHGAAFDIQAVCAGFIYALATADNFIRAGQARAALVIGAETFSRILDWEDRSTCVLFGDGAGAVVLRAARADENVDDFGVLSTHLHSDGRHRDILYVDGGPSSTKTVGHVRMAGQEVFRHAVSKLSGVIDEALDANGLTSSAIDWLIPHQANARIIKSMAQKMKLPDDKVVSTIDRHANTSAASVPLALSEAMADGRVKNGDLVLFEAIGGGLVWGAGLVRIGAP</sequence>
<dbReference type="AlphaFoldDB" id="A0A9J7ATQ8"/>
<feature type="active site" evidence="12">
    <location>
        <position position="282"/>
    </location>
</feature>
<comment type="function">
    <text evidence="12">Catalyzes the condensation reaction of fatty acid synthesis by the addition to an acyl acceptor of two carbons from malonyl-ACP. Catalyzes the first condensation reaction which initiates fatty acid synthesis and may therefore play a role in governing the total rate of fatty acid production. Possesses both acetoacetyl-ACP synthase and acetyl transacylase activities. Its substrate specificity determines the biosynthesis of branched-chain and/or straight-chain of fatty acids.</text>
</comment>
<accession>A0A9J7ATQ8</accession>
<dbReference type="Pfam" id="PF08541">
    <property type="entry name" value="ACP_syn_III_C"/>
    <property type="match status" value="1"/>
</dbReference>
<comment type="subunit">
    <text evidence="12">Homodimer.</text>
</comment>
<evidence type="ECO:0000256" key="9">
    <source>
        <dbReference type="ARBA" id="ARBA00023268"/>
    </source>
</evidence>
<dbReference type="GO" id="GO:0005737">
    <property type="term" value="C:cytoplasm"/>
    <property type="evidence" value="ECO:0007669"/>
    <property type="project" value="UniProtKB-SubCell"/>
</dbReference>
<comment type="subcellular location">
    <subcellularLocation>
        <location evidence="12">Cytoplasm</location>
    </subcellularLocation>
</comment>
<dbReference type="RefSeq" id="WP_257769326.1">
    <property type="nucleotide sequence ID" value="NZ_CP102480.1"/>
</dbReference>
<dbReference type="EC" id="2.3.1.180" evidence="3 12"/>
<reference evidence="15" key="1">
    <citation type="submission" date="2022-08" db="EMBL/GenBank/DDBJ databases">
        <title>Nisaea acidiphila sp. nov., isolated from a marine algal debris and emended description of the genus Nisaea Urios et al. 2008.</title>
        <authorList>
            <person name="Kwon K."/>
        </authorList>
    </citation>
    <scope>NUCLEOTIDE SEQUENCE</scope>
    <source>
        <strain evidence="15">MEBiC11861</strain>
    </source>
</reference>
<proteinExistence type="inferred from homology"/>
<name>A0A9J7ATQ8_9PROT</name>
<dbReference type="NCBIfam" id="TIGR00747">
    <property type="entry name" value="fabH"/>
    <property type="match status" value="1"/>
</dbReference>
<keyword evidence="6 12" id="KW-0276">Fatty acid metabolism</keyword>
<evidence type="ECO:0000256" key="5">
    <source>
        <dbReference type="ARBA" id="ARBA00022679"/>
    </source>
</evidence>
<feature type="region of interest" description="ACP-binding" evidence="12">
    <location>
        <begin position="253"/>
        <end position="257"/>
    </location>
</feature>
<comment type="domain">
    <text evidence="12">The last Arg residue of the ACP-binding site is essential for the weak association between ACP/AcpP and FabH.</text>
</comment>
<evidence type="ECO:0000256" key="12">
    <source>
        <dbReference type="HAMAP-Rule" id="MF_01815"/>
    </source>
</evidence>
<organism evidence="15 16">
    <name type="scientific">Nisaea acidiphila</name>
    <dbReference type="NCBI Taxonomy" id="1862145"/>
    <lineage>
        <taxon>Bacteria</taxon>
        <taxon>Pseudomonadati</taxon>
        <taxon>Pseudomonadota</taxon>
        <taxon>Alphaproteobacteria</taxon>
        <taxon>Rhodospirillales</taxon>
        <taxon>Thalassobaculaceae</taxon>
        <taxon>Nisaea</taxon>
    </lineage>
</organism>
<dbReference type="Gene3D" id="3.40.47.10">
    <property type="match status" value="1"/>
</dbReference>
<dbReference type="EMBL" id="CP102480">
    <property type="protein sequence ID" value="UUX50218.1"/>
    <property type="molecule type" value="Genomic_DNA"/>
</dbReference>
<dbReference type="SUPFAM" id="SSF53901">
    <property type="entry name" value="Thiolase-like"/>
    <property type="match status" value="1"/>
</dbReference>
<feature type="domain" description="Beta-ketoacyl-[acyl-carrier-protein] synthase III N-terminal" evidence="14">
    <location>
        <begin position="109"/>
        <end position="192"/>
    </location>
</feature>
<dbReference type="HAMAP" id="MF_01815">
    <property type="entry name" value="FabH"/>
    <property type="match status" value="1"/>
</dbReference>
<dbReference type="InterPro" id="IPR016039">
    <property type="entry name" value="Thiolase-like"/>
</dbReference>
<dbReference type="PANTHER" id="PTHR43091">
    <property type="entry name" value="3-OXOACYL-[ACYL-CARRIER-PROTEIN] SYNTHASE"/>
    <property type="match status" value="1"/>
</dbReference>
<dbReference type="GO" id="GO:0006633">
    <property type="term" value="P:fatty acid biosynthetic process"/>
    <property type="evidence" value="ECO:0007669"/>
    <property type="project" value="UniProtKB-UniRule"/>
</dbReference>
<evidence type="ECO:0000313" key="15">
    <source>
        <dbReference type="EMBL" id="UUX50218.1"/>
    </source>
</evidence>
<evidence type="ECO:0000256" key="8">
    <source>
        <dbReference type="ARBA" id="ARBA00023160"/>
    </source>
</evidence>
<feature type="active site" evidence="12">
    <location>
        <position position="252"/>
    </location>
</feature>